<dbReference type="SUPFAM" id="SSF46600">
    <property type="entry name" value="C-terminal UvrC-binding domain of UvrB"/>
    <property type="match status" value="1"/>
</dbReference>
<keyword evidence="11" id="KW-1185">Reference proteome</keyword>
<keyword evidence="4 7" id="KW-0267">Excision nuclease</keyword>
<dbReference type="CDD" id="cd10434">
    <property type="entry name" value="GIY-YIG_UvrC_Cho"/>
    <property type="match status" value="1"/>
</dbReference>
<dbReference type="GO" id="GO:0009381">
    <property type="term" value="F:excinuclease ABC activity"/>
    <property type="evidence" value="ECO:0007669"/>
    <property type="project" value="UniProtKB-UniRule"/>
</dbReference>
<dbReference type="InterPro" id="IPR050066">
    <property type="entry name" value="UvrABC_protein_C"/>
</dbReference>
<accession>A0A6L5XG38</accession>
<evidence type="ECO:0000256" key="6">
    <source>
        <dbReference type="ARBA" id="ARBA00023236"/>
    </source>
</evidence>
<feature type="domain" description="UvrC family homology region profile" evidence="9">
    <location>
        <begin position="264"/>
        <end position="487"/>
    </location>
</feature>
<comment type="subunit">
    <text evidence="7">Interacts with UvrB in an incision complex.</text>
</comment>
<dbReference type="PANTHER" id="PTHR30562:SF1">
    <property type="entry name" value="UVRABC SYSTEM PROTEIN C"/>
    <property type="match status" value="1"/>
</dbReference>
<dbReference type="InterPro" id="IPR001162">
    <property type="entry name" value="UvrC_RNase_H_dom"/>
</dbReference>
<comment type="caution">
    <text evidence="10">The sequence shown here is derived from an EMBL/GenBank/DDBJ whole genome shotgun (WGS) entry which is preliminary data.</text>
</comment>
<evidence type="ECO:0000313" key="10">
    <source>
        <dbReference type="EMBL" id="MSS18465.1"/>
    </source>
</evidence>
<dbReference type="Gene3D" id="3.40.1440.10">
    <property type="entry name" value="GIY-YIG endonuclease"/>
    <property type="match status" value="1"/>
</dbReference>
<protein>
    <recommendedName>
        <fullName evidence="7">UvrABC system protein C</fullName>
        <shortName evidence="7">Protein UvrC</shortName>
    </recommendedName>
    <alternativeName>
        <fullName evidence="7">Excinuclease ABC subunit C</fullName>
    </alternativeName>
</protein>
<dbReference type="InterPro" id="IPR000305">
    <property type="entry name" value="GIY-YIG_endonuc"/>
</dbReference>
<evidence type="ECO:0000256" key="2">
    <source>
        <dbReference type="ARBA" id="ARBA00022763"/>
    </source>
</evidence>
<dbReference type="Gene3D" id="3.30.420.340">
    <property type="entry name" value="UvrC, RNAse H endonuclease domain"/>
    <property type="match status" value="1"/>
</dbReference>
<comment type="subcellular location">
    <subcellularLocation>
        <location evidence="7">Cytoplasm</location>
    </subcellularLocation>
</comment>
<dbReference type="GO" id="GO:0006289">
    <property type="term" value="P:nucleotide-excision repair"/>
    <property type="evidence" value="ECO:0007669"/>
    <property type="project" value="UniProtKB-UniRule"/>
</dbReference>
<reference evidence="10 11" key="1">
    <citation type="submission" date="2019-08" db="EMBL/GenBank/DDBJ databases">
        <title>In-depth cultivation of the pig gut microbiome towards novel bacterial diversity and tailored functional studies.</title>
        <authorList>
            <person name="Wylensek D."/>
            <person name="Hitch T.C.A."/>
            <person name="Clavel T."/>
        </authorList>
    </citation>
    <scope>NUCLEOTIDE SEQUENCE [LARGE SCALE GENOMIC DNA]</scope>
    <source>
        <strain evidence="10 11">Oil-RF-744-WCA-WT-10</strain>
    </source>
</reference>
<dbReference type="PROSITE" id="PS50164">
    <property type="entry name" value="GIY_YIG"/>
    <property type="match status" value="1"/>
</dbReference>
<proteinExistence type="inferred from homology"/>
<dbReference type="RefSeq" id="WP_154327662.1">
    <property type="nucleotide sequence ID" value="NZ_CP045696.1"/>
</dbReference>
<dbReference type="InterPro" id="IPR010994">
    <property type="entry name" value="RuvA_2-like"/>
</dbReference>
<dbReference type="GO" id="GO:0009380">
    <property type="term" value="C:excinuclease repair complex"/>
    <property type="evidence" value="ECO:0007669"/>
    <property type="project" value="InterPro"/>
</dbReference>
<gene>
    <name evidence="7" type="primary">uvrC</name>
    <name evidence="10" type="ORF">FYJ29_11970</name>
</gene>
<keyword evidence="6 7" id="KW-0742">SOS response</keyword>
<evidence type="ECO:0000256" key="7">
    <source>
        <dbReference type="HAMAP-Rule" id="MF_00203"/>
    </source>
</evidence>
<dbReference type="InterPro" id="IPR038476">
    <property type="entry name" value="UvrC_RNase_H_dom_sf"/>
</dbReference>
<organism evidence="10 11">
    <name type="scientific">Sodaliphilus pleomorphus</name>
    <dbReference type="NCBI Taxonomy" id="2606626"/>
    <lineage>
        <taxon>Bacteria</taxon>
        <taxon>Pseudomonadati</taxon>
        <taxon>Bacteroidota</taxon>
        <taxon>Bacteroidia</taxon>
        <taxon>Bacteroidales</taxon>
        <taxon>Muribaculaceae</taxon>
        <taxon>Sodaliphilus</taxon>
    </lineage>
</organism>
<dbReference type="InterPro" id="IPR035901">
    <property type="entry name" value="GIY-YIG_endonuc_sf"/>
</dbReference>
<dbReference type="InterPro" id="IPR036876">
    <property type="entry name" value="UVR_dom_sf"/>
</dbReference>
<dbReference type="Pfam" id="PF14520">
    <property type="entry name" value="HHH_5"/>
    <property type="match status" value="1"/>
</dbReference>
<dbReference type="PANTHER" id="PTHR30562">
    <property type="entry name" value="UVRC/OXIDOREDUCTASE"/>
    <property type="match status" value="1"/>
</dbReference>
<dbReference type="GO" id="GO:0009432">
    <property type="term" value="P:SOS response"/>
    <property type="evidence" value="ECO:0007669"/>
    <property type="project" value="UniProtKB-UniRule"/>
</dbReference>
<comment type="similarity">
    <text evidence="7">Belongs to the UvrC family.</text>
</comment>
<sequence length="608" mass="70222">MIELRPELKAKLQNLPSSPGVYRYLDKTGKVIYVGKAKNLHRRVNSYFNRVHPVRRTNMLVHHIWDLVTVVVNTEEEALDLENSLIKQYQPHYNVLLKDDKSYPWICVTKEPYPRVYMSREKPNRAARFYGPYPKVEVARALIGTIREIFPIRSCRYNLTPESIQSGKFRLCLKYHLKSCPGCCKGYISVEDYGKYIDEIKQILNGDTKQVSDYLMGEMQRLSRELKFEEANELKRRYLLIEKYRAKSVIVNPSIHNIDVFTILRDDTAAYVNFIYVRNGSVVQCLTLEYKLVDADSDETDAELMSTAMREIHERFKDRYDKERVRETLVNVVPEYPLEGTDYIVPQRGDKKKLLDISLKNAEQYRVDKYKLMEKLNPEQRVTRTLTRMQRDLHLTELPRHIECFDNSNIGGTSAVASCVVFRDAKPAKREYRSFNIKTVEGPDDYASMREVLTRRYSRLLDEGQELPQLVVLDGGKGQLSAAVQVLDELGLRGRIAAIGIAKRMNEIFFPGDSVPLYIDLNGETIKVIQHLRDEAHRFGIAHHRNKRSKSQIHSELDDIAGIGPKSKTLLLKHFKSLKRLREATVEEVAAVVGAKRAQALKQALQSK</sequence>
<evidence type="ECO:0000313" key="11">
    <source>
        <dbReference type="Proteomes" id="UP000483362"/>
    </source>
</evidence>
<dbReference type="PROSITE" id="PS50165">
    <property type="entry name" value="UVRC"/>
    <property type="match status" value="1"/>
</dbReference>
<evidence type="ECO:0000256" key="5">
    <source>
        <dbReference type="ARBA" id="ARBA00023204"/>
    </source>
</evidence>
<name>A0A6L5XG38_9BACT</name>
<dbReference type="Pfam" id="PF01541">
    <property type="entry name" value="GIY-YIG"/>
    <property type="match status" value="1"/>
</dbReference>
<evidence type="ECO:0000256" key="1">
    <source>
        <dbReference type="ARBA" id="ARBA00022490"/>
    </source>
</evidence>
<dbReference type="Pfam" id="PF22920">
    <property type="entry name" value="UvrC_RNaseH"/>
    <property type="match status" value="1"/>
</dbReference>
<keyword evidence="1 7" id="KW-0963">Cytoplasm</keyword>
<dbReference type="GO" id="GO:0005737">
    <property type="term" value="C:cytoplasm"/>
    <property type="evidence" value="ECO:0007669"/>
    <property type="project" value="UniProtKB-SubCell"/>
</dbReference>
<evidence type="ECO:0000259" key="9">
    <source>
        <dbReference type="PROSITE" id="PS50165"/>
    </source>
</evidence>
<evidence type="ECO:0000259" key="8">
    <source>
        <dbReference type="PROSITE" id="PS50164"/>
    </source>
</evidence>
<dbReference type="SMART" id="SM00465">
    <property type="entry name" value="GIYc"/>
    <property type="match status" value="1"/>
</dbReference>
<dbReference type="GO" id="GO:0003677">
    <property type="term" value="F:DNA binding"/>
    <property type="evidence" value="ECO:0007669"/>
    <property type="project" value="UniProtKB-UniRule"/>
</dbReference>
<dbReference type="Pfam" id="PF08459">
    <property type="entry name" value="UvrC_RNaseH_dom"/>
    <property type="match status" value="1"/>
</dbReference>
<keyword evidence="2 7" id="KW-0227">DNA damage</keyword>
<dbReference type="EMBL" id="VULT01000022">
    <property type="protein sequence ID" value="MSS18465.1"/>
    <property type="molecule type" value="Genomic_DNA"/>
</dbReference>
<dbReference type="InterPro" id="IPR047296">
    <property type="entry name" value="GIY-YIG_UvrC_Cho"/>
</dbReference>
<evidence type="ECO:0000256" key="4">
    <source>
        <dbReference type="ARBA" id="ARBA00022881"/>
    </source>
</evidence>
<dbReference type="FunFam" id="3.40.1440.10:FF:000001">
    <property type="entry name" value="UvrABC system protein C"/>
    <property type="match status" value="1"/>
</dbReference>
<dbReference type="Proteomes" id="UP000483362">
    <property type="component" value="Unassembled WGS sequence"/>
</dbReference>
<dbReference type="AlphaFoldDB" id="A0A6L5XG38"/>
<evidence type="ECO:0000256" key="3">
    <source>
        <dbReference type="ARBA" id="ARBA00022769"/>
    </source>
</evidence>
<feature type="domain" description="GIY-YIG" evidence="8">
    <location>
        <begin position="17"/>
        <end position="95"/>
    </location>
</feature>
<dbReference type="NCBIfam" id="TIGR00194">
    <property type="entry name" value="uvrC"/>
    <property type="match status" value="1"/>
</dbReference>
<dbReference type="InterPro" id="IPR004791">
    <property type="entry name" value="UvrC"/>
</dbReference>
<keyword evidence="5 7" id="KW-0234">DNA repair</keyword>
<dbReference type="SUPFAM" id="SSF47781">
    <property type="entry name" value="RuvA domain 2-like"/>
    <property type="match status" value="1"/>
</dbReference>
<dbReference type="Gene3D" id="1.10.150.20">
    <property type="entry name" value="5' to 3' exonuclease, C-terminal subdomain"/>
    <property type="match status" value="1"/>
</dbReference>
<comment type="function">
    <text evidence="7">The UvrABC repair system catalyzes the recognition and processing of DNA lesions. UvrC both incises the 5' and 3' sides of the lesion. The N-terminal half is responsible for the 3' incision and the C-terminal half is responsible for the 5' incision.</text>
</comment>
<dbReference type="HAMAP" id="MF_00203">
    <property type="entry name" value="UvrC"/>
    <property type="match status" value="1"/>
</dbReference>
<keyword evidence="3 7" id="KW-0228">DNA excision</keyword>
<dbReference type="SUPFAM" id="SSF82771">
    <property type="entry name" value="GIY-YIG endonuclease"/>
    <property type="match status" value="1"/>
</dbReference>